<proteinExistence type="predicted"/>
<protein>
    <submittedName>
        <fullName evidence="1">Uncharacterized protein</fullName>
    </submittedName>
</protein>
<dbReference type="EMBL" id="CALQ01001209">
    <property type="protein sequence ID" value="CCM17084.1"/>
    <property type="molecule type" value="Genomic_DNA"/>
</dbReference>
<reference evidence="1" key="1">
    <citation type="submission" date="2012-08" db="EMBL/GenBank/DDBJ databases">
        <title>Comparative genomics of metastatic and non-metastatic Leishmania guyanensis provides insights into polygenic factors involved in Leishmania RNA virus infection.</title>
        <authorList>
            <person name="Smith D."/>
            <person name="Hertz-Fowler C."/>
            <person name="Martin R."/>
            <person name="Dickens N."/>
            <person name="Fasel N."/>
            <person name="Falquet L."/>
            <person name="Beverley S."/>
            <person name="Zangger H."/>
            <person name="Calderon-Copete S."/>
            <person name="Mottram J."/>
            <person name="Xenarios I."/>
        </authorList>
    </citation>
    <scope>NUCLEOTIDE SEQUENCE</scope>
    <source>
        <strain evidence="1">MHOM/BR/75/M4147/SSU:IR2SAT-LUC</strain>
    </source>
</reference>
<sequence length="150" mass="15910">MKLCVRHHLSRHLRFALSASLSPTPSFSLSYTPTHTLHPLSSACVTLCLASPHSSISCASCIAQPHHTGPRRITVALLSCCTPLPSLLCAHARVPPHFPHLAAPLPTRCGCKLQAHPLPPLLASANQCVIFSAFLGVKQSVPPCLPPGIL</sequence>
<name>A0A1E1J0H9_LEIGU</name>
<accession>A0A1E1J0H9</accession>
<evidence type="ECO:0000313" key="1">
    <source>
        <dbReference type="EMBL" id="CCM17084.1"/>
    </source>
</evidence>
<gene>
    <name evidence="1" type="primary">LgM4147LRVhigh.28.01550.00840</name>
    <name evidence="1" type="ORF">BN36_2845830</name>
</gene>
<dbReference type="AlphaFoldDB" id="A0A1E1J0H9"/>
<organism evidence="1">
    <name type="scientific">Leishmania guyanensis</name>
    <dbReference type="NCBI Taxonomy" id="5670"/>
    <lineage>
        <taxon>Eukaryota</taxon>
        <taxon>Discoba</taxon>
        <taxon>Euglenozoa</taxon>
        <taxon>Kinetoplastea</taxon>
        <taxon>Metakinetoplastina</taxon>
        <taxon>Trypanosomatida</taxon>
        <taxon>Trypanosomatidae</taxon>
        <taxon>Leishmaniinae</taxon>
        <taxon>Leishmania</taxon>
        <taxon>Leishmania guyanensis species complex</taxon>
    </lineage>
</organism>